<proteinExistence type="predicted"/>
<sequence length="173" mass="20072">MVKDMGGDASRLVNDLFESTCNCNADTHSLRPEDHTKQDRSDRGKEYQKIRQDYLNSLIDTAKADRPSTTLSQRKLLDHVHVLSEDDPMHGIIAKRKESDLHNQKKKTGQNANSQDTYAEVLDAIHAYRNDASLDNFEQRSKELKELKRKVLAEHDRRLKEHERRMREGSPYS</sequence>
<feature type="region of interest" description="Disordered" evidence="1">
    <location>
        <begin position="153"/>
        <end position="173"/>
    </location>
</feature>
<evidence type="ECO:0000256" key="1">
    <source>
        <dbReference type="SAM" id="MobiDB-lite"/>
    </source>
</evidence>
<protein>
    <submittedName>
        <fullName evidence="2">Uncharacterized protein</fullName>
    </submittedName>
</protein>
<evidence type="ECO:0000313" key="2">
    <source>
        <dbReference type="EMBL" id="CAD8508128.1"/>
    </source>
</evidence>
<dbReference type="AlphaFoldDB" id="A0A7S0NE72"/>
<name>A0A7S0NE72_9CRYP</name>
<organism evidence="2">
    <name type="scientific">Hanusia phi</name>
    <dbReference type="NCBI Taxonomy" id="3032"/>
    <lineage>
        <taxon>Eukaryota</taxon>
        <taxon>Cryptophyceae</taxon>
        <taxon>Pyrenomonadales</taxon>
        <taxon>Geminigeraceae</taxon>
        <taxon>Hanusia</taxon>
    </lineage>
</organism>
<dbReference type="EMBL" id="HBEO01034690">
    <property type="protein sequence ID" value="CAD8508128.1"/>
    <property type="molecule type" value="Transcribed_RNA"/>
</dbReference>
<feature type="region of interest" description="Disordered" evidence="1">
    <location>
        <begin position="23"/>
        <end position="46"/>
    </location>
</feature>
<gene>
    <name evidence="2" type="ORF">HPHI1048_LOCUS23500</name>
</gene>
<reference evidence="2" key="1">
    <citation type="submission" date="2021-01" db="EMBL/GenBank/DDBJ databases">
        <authorList>
            <person name="Corre E."/>
            <person name="Pelletier E."/>
            <person name="Niang G."/>
            <person name="Scheremetjew M."/>
            <person name="Finn R."/>
            <person name="Kale V."/>
            <person name="Holt S."/>
            <person name="Cochrane G."/>
            <person name="Meng A."/>
            <person name="Brown T."/>
            <person name="Cohen L."/>
        </authorList>
    </citation>
    <scope>NUCLEOTIDE SEQUENCE</scope>
    <source>
        <strain evidence="2">CCMP325</strain>
    </source>
</reference>
<accession>A0A7S0NE72</accession>
<feature type="compositionally biased region" description="Basic and acidic residues" evidence="1">
    <location>
        <begin position="28"/>
        <end position="46"/>
    </location>
</feature>